<sequence length="481" mass="54657">MKLLLFFFGLSISEGRVFPPSFKFCAATAAYQIEGAAREEGRSPSIWDVFSHIPGKTDGGQNGDNAVDHYHLFKDDIDLMKQLNFDVFRFSLSPSRILPTPDYKVNEEGIFHYRRVLEYLKFQGIKPLVTLFHWDLPQYMDELYGGLLNATALKEFFSKYAEAAFDGLGDLVDSWSTFNEPYTSCMQGYQYGSMAPGRNIHPESEPYDCIHAVLVSHGAVAKIFKEKFPKGTSNKTISIAVNCDWQEPYTDSEEDKNASIRGLDYYLHVFMDPIYFGKYPDGMVERSQGHLKPLTPEEVELINGSVDVFALNSYTSNYVYNDPNLTLGESYDNDGLLGKTFTSINGTSIGNVTEPSWLYNVPWGIGKLIRHINQRYNPGEILVTENGLCVTGEPNWVGDEVLKDQGRIDFYKGYLNAILDAVEEGVPVSTFCAWSMFDNYEWARGYTQRFGITYVNYTTQERFFKDSALWFGRLINRTEGV</sequence>
<dbReference type="GO" id="GO:0005975">
    <property type="term" value="P:carbohydrate metabolic process"/>
    <property type="evidence" value="ECO:0007669"/>
    <property type="project" value="InterPro"/>
</dbReference>
<dbReference type="GO" id="GO:0008422">
    <property type="term" value="F:beta-glucosidase activity"/>
    <property type="evidence" value="ECO:0007669"/>
    <property type="project" value="TreeGrafter"/>
</dbReference>
<accession>G9I468</accession>
<evidence type="ECO:0000256" key="2">
    <source>
        <dbReference type="SAM" id="SignalP"/>
    </source>
</evidence>
<dbReference type="Gene3D" id="3.20.20.80">
    <property type="entry name" value="Glycosidases"/>
    <property type="match status" value="1"/>
</dbReference>
<reference evidence="3" key="1">
    <citation type="journal article" date="2012" name="Insect Mol. Biol.">
        <title>Carbohydrate-active enzymes revealed in Coptotermes formosanus (Isoptera: Rhinotermitidae) transcriptome.</title>
        <authorList>
            <person name="Zhang D."/>
            <person name="Lax A.R."/>
            <person name="Henrissat B."/>
            <person name="Coutinho P."/>
            <person name="Katiya N."/>
            <person name="Nierman W.C."/>
            <person name="Fedorova N."/>
        </authorList>
    </citation>
    <scope>NUCLEOTIDE SEQUENCE</scope>
</reference>
<dbReference type="SUPFAM" id="SSF51445">
    <property type="entry name" value="(Trans)glycosidases"/>
    <property type="match status" value="1"/>
</dbReference>
<dbReference type="PANTHER" id="PTHR10353">
    <property type="entry name" value="GLYCOSYL HYDROLASE"/>
    <property type="match status" value="1"/>
</dbReference>
<dbReference type="Pfam" id="PF00232">
    <property type="entry name" value="Glyco_hydro_1"/>
    <property type="match status" value="1"/>
</dbReference>
<dbReference type="PANTHER" id="PTHR10353:SF310">
    <property type="entry name" value="BETA-GLUCOSIDASE 42"/>
    <property type="match status" value="1"/>
</dbReference>
<dbReference type="InterPro" id="IPR001360">
    <property type="entry name" value="Glyco_hydro_1"/>
</dbReference>
<dbReference type="AlphaFoldDB" id="G9I468"/>
<evidence type="ECO:0000256" key="1">
    <source>
        <dbReference type="RuleBase" id="RU003690"/>
    </source>
</evidence>
<organism evidence="3">
    <name type="scientific">Coptotermes formosanus</name>
    <name type="common">Formosan subterranean termite</name>
    <dbReference type="NCBI Taxonomy" id="36987"/>
    <lineage>
        <taxon>Eukaryota</taxon>
        <taxon>Metazoa</taxon>
        <taxon>Ecdysozoa</taxon>
        <taxon>Arthropoda</taxon>
        <taxon>Hexapoda</taxon>
        <taxon>Insecta</taxon>
        <taxon>Pterygota</taxon>
        <taxon>Neoptera</taxon>
        <taxon>Polyneoptera</taxon>
        <taxon>Dictyoptera</taxon>
        <taxon>Blattodea</taxon>
        <taxon>Blattoidea</taxon>
        <taxon>Termitoidae</taxon>
        <taxon>Rhinotermitidae</taxon>
        <taxon>Coptotermes</taxon>
    </lineage>
</organism>
<dbReference type="PRINTS" id="PR00131">
    <property type="entry name" value="GLHYDRLASE1"/>
</dbReference>
<proteinExistence type="evidence at transcript level"/>
<keyword evidence="2" id="KW-0732">Signal</keyword>
<feature type="chain" id="PRO_5012067818" evidence="2">
    <location>
        <begin position="16"/>
        <end position="481"/>
    </location>
</feature>
<dbReference type="FunFam" id="3.20.20.80:FF:000041">
    <property type="entry name" value="Beta-glucosidase 7"/>
    <property type="match status" value="1"/>
</dbReference>
<name>G9I468_COPFO</name>
<dbReference type="EMBL" id="JN565080">
    <property type="protein sequence ID" value="AEW67362.1"/>
    <property type="molecule type" value="mRNA"/>
</dbReference>
<evidence type="ECO:0000313" key="3">
    <source>
        <dbReference type="EMBL" id="AEW67362.1"/>
    </source>
</evidence>
<comment type="similarity">
    <text evidence="1">Belongs to the glycosyl hydrolase 1 family.</text>
</comment>
<protein>
    <submittedName>
        <fullName evidence="3">Beta-glucosidase</fullName>
    </submittedName>
</protein>
<feature type="signal peptide" evidence="2">
    <location>
        <begin position="1"/>
        <end position="15"/>
    </location>
</feature>
<dbReference type="InterPro" id="IPR017853">
    <property type="entry name" value="GH"/>
</dbReference>